<evidence type="ECO:0000313" key="1">
    <source>
        <dbReference type="EMBL" id="GIY69864.1"/>
    </source>
</evidence>
<evidence type="ECO:0000313" key="2">
    <source>
        <dbReference type="Proteomes" id="UP001054837"/>
    </source>
</evidence>
<organism evidence="1 2">
    <name type="scientific">Caerostris darwini</name>
    <dbReference type="NCBI Taxonomy" id="1538125"/>
    <lineage>
        <taxon>Eukaryota</taxon>
        <taxon>Metazoa</taxon>
        <taxon>Ecdysozoa</taxon>
        <taxon>Arthropoda</taxon>
        <taxon>Chelicerata</taxon>
        <taxon>Arachnida</taxon>
        <taxon>Araneae</taxon>
        <taxon>Araneomorphae</taxon>
        <taxon>Entelegynae</taxon>
        <taxon>Araneoidea</taxon>
        <taxon>Araneidae</taxon>
        <taxon>Caerostris</taxon>
    </lineage>
</organism>
<dbReference type="Proteomes" id="UP001054837">
    <property type="component" value="Unassembled WGS sequence"/>
</dbReference>
<sequence length="76" mass="8468">MVGFFPNYPNAPRRKSKTSFQANLTGIERACRVFLDNLEYPRRHLPASVSAADVSPSGWVVMMFHKINAGFLLPSG</sequence>
<accession>A0AAV4VIR8</accession>
<protein>
    <submittedName>
        <fullName evidence="1">Uncharacterized protein</fullName>
    </submittedName>
</protein>
<dbReference type="EMBL" id="BPLQ01013114">
    <property type="protein sequence ID" value="GIY69864.1"/>
    <property type="molecule type" value="Genomic_DNA"/>
</dbReference>
<dbReference type="AlphaFoldDB" id="A0AAV4VIR8"/>
<gene>
    <name evidence="1" type="ORF">CDAR_174211</name>
</gene>
<name>A0AAV4VIR8_9ARAC</name>
<keyword evidence="2" id="KW-1185">Reference proteome</keyword>
<proteinExistence type="predicted"/>
<comment type="caution">
    <text evidence="1">The sequence shown here is derived from an EMBL/GenBank/DDBJ whole genome shotgun (WGS) entry which is preliminary data.</text>
</comment>
<reference evidence="1 2" key="1">
    <citation type="submission" date="2021-06" db="EMBL/GenBank/DDBJ databases">
        <title>Caerostris darwini draft genome.</title>
        <authorList>
            <person name="Kono N."/>
            <person name="Arakawa K."/>
        </authorList>
    </citation>
    <scope>NUCLEOTIDE SEQUENCE [LARGE SCALE GENOMIC DNA]</scope>
</reference>